<keyword evidence="2" id="KW-1185">Reference proteome</keyword>
<evidence type="ECO:0000313" key="2">
    <source>
        <dbReference type="Proteomes" id="UP001633002"/>
    </source>
</evidence>
<proteinExistence type="predicted"/>
<sequence>MRLASGSVFMPCHWLDRIHLNTTARMAPFKVGGDGVLLLNELTGPVPMLTSGCVAMASHHRPTRFGMRRLATRFGSRPMRPASGPDDIILDF</sequence>
<dbReference type="Proteomes" id="UP001633002">
    <property type="component" value="Unassembled WGS sequence"/>
</dbReference>
<comment type="caution">
    <text evidence="1">The sequence shown here is derived from an EMBL/GenBank/DDBJ whole genome shotgun (WGS) entry which is preliminary data.</text>
</comment>
<dbReference type="AlphaFoldDB" id="A0ABD3GDP7"/>
<organism evidence="1 2">
    <name type="scientific">Riccia sorocarpa</name>
    <dbReference type="NCBI Taxonomy" id="122646"/>
    <lineage>
        <taxon>Eukaryota</taxon>
        <taxon>Viridiplantae</taxon>
        <taxon>Streptophyta</taxon>
        <taxon>Embryophyta</taxon>
        <taxon>Marchantiophyta</taxon>
        <taxon>Marchantiopsida</taxon>
        <taxon>Marchantiidae</taxon>
        <taxon>Marchantiales</taxon>
        <taxon>Ricciaceae</taxon>
        <taxon>Riccia</taxon>
    </lineage>
</organism>
<dbReference type="EMBL" id="JBJQOH010000008">
    <property type="protein sequence ID" value="KAL3676574.1"/>
    <property type="molecule type" value="Genomic_DNA"/>
</dbReference>
<reference evidence="1 2" key="1">
    <citation type="submission" date="2024-09" db="EMBL/GenBank/DDBJ databases">
        <title>Chromosome-scale assembly of Riccia sorocarpa.</title>
        <authorList>
            <person name="Paukszto L."/>
        </authorList>
    </citation>
    <scope>NUCLEOTIDE SEQUENCE [LARGE SCALE GENOMIC DNA]</scope>
    <source>
        <strain evidence="1">LP-2024</strain>
        <tissue evidence="1">Aerial parts of the thallus</tissue>
    </source>
</reference>
<accession>A0ABD3GDP7</accession>
<protein>
    <submittedName>
        <fullName evidence="1">Uncharacterized protein</fullName>
    </submittedName>
</protein>
<evidence type="ECO:0000313" key="1">
    <source>
        <dbReference type="EMBL" id="KAL3676574.1"/>
    </source>
</evidence>
<name>A0ABD3GDP7_9MARC</name>
<gene>
    <name evidence="1" type="ORF">R1sor_026522</name>
</gene>